<accession>A0A7X1ZHQ2</accession>
<evidence type="ECO:0000313" key="2">
    <source>
        <dbReference type="EMBL" id="MQX38592.1"/>
    </source>
</evidence>
<dbReference type="InterPro" id="IPR018774">
    <property type="entry name" value="Phage_Mu_GpT"/>
</dbReference>
<organism evidence="2 3">
    <name type="scientific">Roseospira navarrensis</name>
    <dbReference type="NCBI Taxonomy" id="140058"/>
    <lineage>
        <taxon>Bacteria</taxon>
        <taxon>Pseudomonadati</taxon>
        <taxon>Pseudomonadota</taxon>
        <taxon>Alphaproteobacteria</taxon>
        <taxon>Rhodospirillales</taxon>
        <taxon>Rhodospirillaceae</taxon>
        <taxon>Roseospira</taxon>
    </lineage>
</organism>
<comment type="caution">
    <text evidence="2">The sequence shown here is derived from an EMBL/GenBank/DDBJ whole genome shotgun (WGS) entry which is preliminary data.</text>
</comment>
<dbReference type="Pfam" id="PF10124">
    <property type="entry name" value="Mu-like_gpT"/>
    <property type="match status" value="1"/>
</dbReference>
<dbReference type="Proteomes" id="UP000434582">
    <property type="component" value="Unassembled WGS sequence"/>
</dbReference>
<gene>
    <name evidence="2" type="ORF">GHC57_18960</name>
</gene>
<keyword evidence="3" id="KW-1185">Reference proteome</keyword>
<dbReference type="AlphaFoldDB" id="A0A7X1ZHQ2"/>
<reference evidence="2 3" key="1">
    <citation type="submission" date="2019-10" db="EMBL/GenBank/DDBJ databases">
        <title>Draft whole-genome sequence of the purple nonsulfur photosynthetic bacterium Roseospira navarrensis DSM 15114.</title>
        <authorList>
            <person name="Kyndt J.A."/>
            <person name="Meyer T.E."/>
        </authorList>
    </citation>
    <scope>NUCLEOTIDE SEQUENCE [LARGE SCALE GENOMIC DNA]</scope>
    <source>
        <strain evidence="2 3">DSM 15114</strain>
    </source>
</reference>
<protein>
    <recommendedName>
        <fullName evidence="1">Bacteriophage Mu GpT domain-containing protein</fullName>
    </recommendedName>
</protein>
<name>A0A7X1ZHQ2_9PROT</name>
<dbReference type="EMBL" id="WIVE01000144">
    <property type="protein sequence ID" value="MQX38592.1"/>
    <property type="molecule type" value="Genomic_DNA"/>
</dbReference>
<feature type="domain" description="Bacteriophage Mu GpT" evidence="1">
    <location>
        <begin position="9"/>
        <end position="305"/>
    </location>
</feature>
<evidence type="ECO:0000313" key="3">
    <source>
        <dbReference type="Proteomes" id="UP000434582"/>
    </source>
</evidence>
<proteinExistence type="predicted"/>
<evidence type="ECO:0000259" key="1">
    <source>
        <dbReference type="Pfam" id="PF10124"/>
    </source>
</evidence>
<dbReference type="RefSeq" id="WP_170294980.1">
    <property type="nucleotide sequence ID" value="NZ_WIVE01000144.1"/>
</dbReference>
<sequence length="307" mass="33673">MIINSANLHLIFEGYSTAFHKGLEGAPRHWDRVAMTAPSTARSNTYAWLGQLPGMREWIGDRIIKNLRAHSYAIENVTFESTIEVPRPDIEDDQYGVFSPLFSEMGQQAGEHPDQLVFSLLANGFSGACYDDKPFFAADHPVRNATGGETAVSNMQAGTDPTWFLLDCSRALKPLIFQERTKYDLTALTGATDETVFMRDKFVYGVRARANAGYGLWQLAFGSKAPLTAENYEAARLTMRSITGDEGRPLNIRPDTLVVPPALEGDARCLVNNATRVVTVGDPGTPVAVDNEWAGTAEPIVTAWLNA</sequence>